<accession>A0A5B6VGX0</accession>
<dbReference type="SUPFAM" id="SSF57850">
    <property type="entry name" value="RING/U-box"/>
    <property type="match status" value="2"/>
</dbReference>
<protein>
    <submittedName>
        <fullName evidence="3">E3 ubiquitin-protein ligase RNF181-like protein</fullName>
    </submittedName>
</protein>
<dbReference type="GO" id="GO:0008270">
    <property type="term" value="F:zinc ion binding"/>
    <property type="evidence" value="ECO:0007669"/>
    <property type="project" value="UniProtKB-KW"/>
</dbReference>
<feature type="domain" description="RING-type" evidence="2">
    <location>
        <begin position="199"/>
        <end position="244"/>
    </location>
</feature>
<dbReference type="Gene3D" id="3.30.40.10">
    <property type="entry name" value="Zinc/RING finger domain, C3HC4 (zinc finger)"/>
    <property type="match status" value="2"/>
</dbReference>
<comment type="caution">
    <text evidence="3">The sequence shown here is derived from an EMBL/GenBank/DDBJ whole genome shotgun (WGS) entry which is preliminary data.</text>
</comment>
<dbReference type="AlphaFoldDB" id="A0A5B6VGX0"/>
<dbReference type="GO" id="GO:0061630">
    <property type="term" value="F:ubiquitin protein ligase activity"/>
    <property type="evidence" value="ECO:0007669"/>
    <property type="project" value="TreeGrafter"/>
</dbReference>
<dbReference type="GO" id="GO:0006511">
    <property type="term" value="P:ubiquitin-dependent protein catabolic process"/>
    <property type="evidence" value="ECO:0007669"/>
    <property type="project" value="TreeGrafter"/>
</dbReference>
<evidence type="ECO:0000259" key="2">
    <source>
        <dbReference type="PROSITE" id="PS50089"/>
    </source>
</evidence>
<dbReference type="InterPro" id="IPR051826">
    <property type="entry name" value="E3_ubiquitin-ligase_domain"/>
</dbReference>
<keyword evidence="4" id="KW-1185">Reference proteome</keyword>
<dbReference type="Pfam" id="PF13639">
    <property type="entry name" value="zf-RING_2"/>
    <property type="match status" value="2"/>
</dbReference>
<dbReference type="EMBL" id="SMMG02000006">
    <property type="protein sequence ID" value="KAA3468301.1"/>
    <property type="molecule type" value="Genomic_DNA"/>
</dbReference>
<feature type="domain" description="RING-type" evidence="2">
    <location>
        <begin position="86"/>
        <end position="130"/>
    </location>
</feature>
<gene>
    <name evidence="3" type="ORF">EPI10_014207</name>
</gene>
<reference evidence="3" key="1">
    <citation type="submission" date="2019-08" db="EMBL/GenBank/DDBJ databases">
        <authorList>
            <person name="Liu F."/>
        </authorList>
    </citation>
    <scope>NUCLEOTIDE SEQUENCE [LARGE SCALE GENOMIC DNA]</scope>
    <source>
        <strain evidence="3">PA1801</strain>
        <tissue evidence="3">Leaf</tissue>
    </source>
</reference>
<proteinExistence type="predicted"/>
<dbReference type="PROSITE" id="PS50089">
    <property type="entry name" value="ZF_RING_2"/>
    <property type="match status" value="2"/>
</dbReference>
<evidence type="ECO:0000256" key="1">
    <source>
        <dbReference type="PROSITE-ProRule" id="PRU00175"/>
    </source>
</evidence>
<organism evidence="3 4">
    <name type="scientific">Gossypium australe</name>
    <dbReference type="NCBI Taxonomy" id="47621"/>
    <lineage>
        <taxon>Eukaryota</taxon>
        <taxon>Viridiplantae</taxon>
        <taxon>Streptophyta</taxon>
        <taxon>Embryophyta</taxon>
        <taxon>Tracheophyta</taxon>
        <taxon>Spermatophyta</taxon>
        <taxon>Magnoliopsida</taxon>
        <taxon>eudicotyledons</taxon>
        <taxon>Gunneridae</taxon>
        <taxon>Pentapetalae</taxon>
        <taxon>rosids</taxon>
        <taxon>malvids</taxon>
        <taxon>Malvales</taxon>
        <taxon>Malvaceae</taxon>
        <taxon>Malvoideae</taxon>
        <taxon>Gossypium</taxon>
    </lineage>
</organism>
<dbReference type="PANTHER" id="PTHR22765:SF434">
    <property type="entry name" value="GB|AAD18119.1-RELATED"/>
    <property type="match status" value="1"/>
</dbReference>
<keyword evidence="1" id="KW-0862">Zinc</keyword>
<dbReference type="Proteomes" id="UP000325315">
    <property type="component" value="Unassembled WGS sequence"/>
</dbReference>
<keyword evidence="1" id="KW-0863">Zinc-finger</keyword>
<dbReference type="PANTHER" id="PTHR22765">
    <property type="entry name" value="RING FINGER AND PROTEASE ASSOCIATED DOMAIN-CONTAINING"/>
    <property type="match status" value="1"/>
</dbReference>
<dbReference type="OrthoDB" id="21204at2759"/>
<evidence type="ECO:0000313" key="4">
    <source>
        <dbReference type="Proteomes" id="UP000325315"/>
    </source>
</evidence>
<dbReference type="InterPro" id="IPR001841">
    <property type="entry name" value="Znf_RING"/>
</dbReference>
<dbReference type="SMART" id="SM00184">
    <property type="entry name" value="RING"/>
    <property type="match status" value="2"/>
</dbReference>
<keyword evidence="1" id="KW-0479">Metal-binding</keyword>
<evidence type="ECO:0000313" key="3">
    <source>
        <dbReference type="EMBL" id="KAA3468301.1"/>
    </source>
</evidence>
<name>A0A5B6VGX0_9ROSI</name>
<sequence length="253" mass="27691">MATGSTTFHVVVSGNNNSVLIPYYPTQQFDLDDAITMPENPLIPDIAQRFDLDEAITMPENPKTRLEEVAGMVCDMPEVDQAAGNCSVCMESFGKSEEIARRVSCGHVYHHNCITNWLLNGNGDSCPLCRREISGRGSVKFDGVVLGNNNNSSIIPYYITQQFDLDEAITMPENLQARQEEVAGLVSNMPSVGNAAGNCSVCMESYGKIPVETARRVSCGHVYHHNCITGWLLNGNGNSCPLCRREISGRPMI</sequence>
<dbReference type="InterPro" id="IPR013083">
    <property type="entry name" value="Znf_RING/FYVE/PHD"/>
</dbReference>